<dbReference type="AlphaFoldDB" id="A0A4V1J141"/>
<gene>
    <name evidence="2" type="ORF">SYNPS1DRAFT_30504</name>
</gene>
<protein>
    <submittedName>
        <fullName evidence="2">Uncharacterized protein</fullName>
    </submittedName>
</protein>
<feature type="region of interest" description="Disordered" evidence="1">
    <location>
        <begin position="248"/>
        <end position="299"/>
    </location>
</feature>
<name>A0A4V1J141_9FUNG</name>
<evidence type="ECO:0000256" key="1">
    <source>
        <dbReference type="SAM" id="MobiDB-lite"/>
    </source>
</evidence>
<feature type="compositionally biased region" description="Low complexity" evidence="1">
    <location>
        <begin position="255"/>
        <end position="264"/>
    </location>
</feature>
<reference evidence="3" key="1">
    <citation type="journal article" date="2018" name="Nat. Microbiol.">
        <title>Leveraging single-cell genomics to expand the fungal tree of life.</title>
        <authorList>
            <person name="Ahrendt S.R."/>
            <person name="Quandt C.A."/>
            <person name="Ciobanu D."/>
            <person name="Clum A."/>
            <person name="Salamov A."/>
            <person name="Andreopoulos B."/>
            <person name="Cheng J.F."/>
            <person name="Woyke T."/>
            <person name="Pelin A."/>
            <person name="Henrissat B."/>
            <person name="Reynolds N.K."/>
            <person name="Benny G.L."/>
            <person name="Smith M.E."/>
            <person name="James T.Y."/>
            <person name="Grigoriev I.V."/>
        </authorList>
    </citation>
    <scope>NUCLEOTIDE SEQUENCE [LARGE SCALE GENOMIC DNA]</scope>
    <source>
        <strain evidence="3">Benny S71-1</strain>
    </source>
</reference>
<feature type="compositionally biased region" description="Low complexity" evidence="1">
    <location>
        <begin position="375"/>
        <end position="385"/>
    </location>
</feature>
<evidence type="ECO:0000313" key="2">
    <source>
        <dbReference type="EMBL" id="RKP23739.1"/>
    </source>
</evidence>
<accession>A0A4V1J141</accession>
<dbReference type="EMBL" id="KZ990725">
    <property type="protein sequence ID" value="RKP23739.1"/>
    <property type="molecule type" value="Genomic_DNA"/>
</dbReference>
<keyword evidence="3" id="KW-1185">Reference proteome</keyword>
<organism evidence="2 3">
    <name type="scientific">Syncephalis pseudoplumigaleata</name>
    <dbReference type="NCBI Taxonomy" id="1712513"/>
    <lineage>
        <taxon>Eukaryota</taxon>
        <taxon>Fungi</taxon>
        <taxon>Fungi incertae sedis</taxon>
        <taxon>Zoopagomycota</taxon>
        <taxon>Zoopagomycotina</taxon>
        <taxon>Zoopagomycetes</taxon>
        <taxon>Zoopagales</taxon>
        <taxon>Piptocephalidaceae</taxon>
        <taxon>Syncephalis</taxon>
    </lineage>
</organism>
<feature type="region of interest" description="Disordered" evidence="1">
    <location>
        <begin position="352"/>
        <end position="397"/>
    </location>
</feature>
<dbReference type="OrthoDB" id="10484164at2759"/>
<sequence>MVMFPDVSSYNPLHCATGDTPARKIVMVTPRHGTAHAPSKKQPLRTLLRRIFRGFVHHDTPRTSTSSAACPREEKDVPVLTFIDDTSEGGDYVTVVPFARRKRLSPGPCILCTAVLGCPMEPCRLQRQGARRHEATRALRAMHRHPSQGYYPSDMLHPPSSSDPLGMPGGSQRAMHDHAGTSSNAPKPYTSLMAQISQEIGRGGLIHAGTLFGGTDDPTIDEAAHADELPVLGVRQRRSSAWAAFLEGGQPATCGSNGSGSSSSSRRRKNPPEPALAFTSTRVHDPPRASSGGSGHRAHLSHVAPAVVGVTSFPVGRTVSAHSPGGHASRMRLRRMSSIGLEIMAPLRPIAGGSHKRHVAPLEKMEQIDDDEDMSQSSGSSANNSPRITESDNDTDE</sequence>
<evidence type="ECO:0000313" key="3">
    <source>
        <dbReference type="Proteomes" id="UP000278143"/>
    </source>
</evidence>
<feature type="region of interest" description="Disordered" evidence="1">
    <location>
        <begin position="145"/>
        <end position="188"/>
    </location>
</feature>
<proteinExistence type="predicted"/>
<dbReference type="Proteomes" id="UP000278143">
    <property type="component" value="Unassembled WGS sequence"/>
</dbReference>